<proteinExistence type="predicted"/>
<organism evidence="1">
    <name type="scientific">Eucalyptus grandis</name>
    <name type="common">Flooded gum</name>
    <dbReference type="NCBI Taxonomy" id="71139"/>
    <lineage>
        <taxon>Eukaryota</taxon>
        <taxon>Viridiplantae</taxon>
        <taxon>Streptophyta</taxon>
        <taxon>Embryophyta</taxon>
        <taxon>Tracheophyta</taxon>
        <taxon>Spermatophyta</taxon>
        <taxon>Magnoliopsida</taxon>
        <taxon>eudicotyledons</taxon>
        <taxon>Gunneridae</taxon>
        <taxon>Pentapetalae</taxon>
        <taxon>rosids</taxon>
        <taxon>malvids</taxon>
        <taxon>Myrtales</taxon>
        <taxon>Myrtaceae</taxon>
        <taxon>Myrtoideae</taxon>
        <taxon>Eucalypteae</taxon>
        <taxon>Eucalyptus</taxon>
    </lineage>
</organism>
<protein>
    <submittedName>
        <fullName evidence="1">Uncharacterized protein</fullName>
    </submittedName>
</protein>
<accession>A0A059AM23</accession>
<dbReference type="InParanoid" id="A0A059AM23"/>
<dbReference type="EMBL" id="KK198761">
    <property type="protein sequence ID" value="KCW54746.1"/>
    <property type="molecule type" value="Genomic_DNA"/>
</dbReference>
<reference evidence="1" key="1">
    <citation type="submission" date="2013-07" db="EMBL/GenBank/DDBJ databases">
        <title>The genome of Eucalyptus grandis.</title>
        <authorList>
            <person name="Schmutz J."/>
            <person name="Hayes R."/>
            <person name="Myburg A."/>
            <person name="Tuskan G."/>
            <person name="Grattapaglia D."/>
            <person name="Rokhsar D.S."/>
        </authorList>
    </citation>
    <scope>NUCLEOTIDE SEQUENCE</scope>
    <source>
        <tissue evidence="1">Leaf extractions</tissue>
    </source>
</reference>
<name>A0A059AM23_EUCGR</name>
<evidence type="ECO:0000313" key="1">
    <source>
        <dbReference type="EMBL" id="KCW54746.1"/>
    </source>
</evidence>
<sequence length="85" mass="9647">MSFSKRMSVKSLALMQWSIRSLKAIKTTSTINSLKNTTKQHDMVPSVFVNKKKTRTICTARTTSFPTRLTLCYAGSHTCNSRRMT</sequence>
<gene>
    <name evidence="1" type="ORF">EUGRSUZ_I00698</name>
</gene>
<dbReference type="AlphaFoldDB" id="A0A059AM23"/>
<dbReference type="Gramene" id="KCW54746">
    <property type="protein sequence ID" value="KCW54746"/>
    <property type="gene ID" value="EUGRSUZ_I00698"/>
</dbReference>